<comment type="similarity">
    <text evidence="1">Belongs to the transglycosylase Slt family.</text>
</comment>
<dbReference type="OrthoDB" id="9815002at2"/>
<proteinExistence type="inferred from homology"/>
<dbReference type="InterPro" id="IPR000189">
    <property type="entry name" value="Transglyc_AS"/>
</dbReference>
<dbReference type="SUPFAM" id="SSF53955">
    <property type="entry name" value="Lysozyme-like"/>
    <property type="match status" value="1"/>
</dbReference>
<dbReference type="Pfam" id="PF01464">
    <property type="entry name" value="SLT"/>
    <property type="match status" value="1"/>
</dbReference>
<comment type="caution">
    <text evidence="3">The sequence shown here is derived from an EMBL/GenBank/DDBJ whole genome shotgun (WGS) entry which is preliminary data.</text>
</comment>
<dbReference type="Gene3D" id="1.10.530.10">
    <property type="match status" value="1"/>
</dbReference>
<name>A0A2W0H7B0_9BACI</name>
<evidence type="ECO:0000259" key="2">
    <source>
        <dbReference type="Pfam" id="PF01464"/>
    </source>
</evidence>
<sequence>MTFPVDQKNSYQHLLLQTFGARIEQTLKGDSPFAETMKHMNETASRTAENQLTAAAETTKPSSAGFTGISSAGGFENLIDQTARKHGVDPKLVYAIIRHESNFNPDARSHAGARGLMQLMPATARGLGVTDMTDPVQNVDGGTRYIKAMLDKYNGNTELALAAYNAGQGNVDKYGGIPPFAETKAYVPRVMNTYQSI</sequence>
<gene>
    <name evidence="3" type="ORF">CR205_03835</name>
</gene>
<keyword evidence="4" id="KW-1185">Reference proteome</keyword>
<dbReference type="InterPro" id="IPR008258">
    <property type="entry name" value="Transglycosylase_SLT_dom_1"/>
</dbReference>
<dbReference type="GO" id="GO:0016020">
    <property type="term" value="C:membrane"/>
    <property type="evidence" value="ECO:0007669"/>
    <property type="project" value="InterPro"/>
</dbReference>
<dbReference type="InterPro" id="IPR023346">
    <property type="entry name" value="Lysozyme-like_dom_sf"/>
</dbReference>
<protein>
    <submittedName>
        <fullName evidence="3">Lytic transglycosylase</fullName>
    </submittedName>
</protein>
<evidence type="ECO:0000313" key="3">
    <source>
        <dbReference type="EMBL" id="PYZ97734.1"/>
    </source>
</evidence>
<accession>A0A2W0H7B0</accession>
<dbReference type="PROSITE" id="PS00922">
    <property type="entry name" value="TRANSGLYCOSYLASE"/>
    <property type="match status" value="1"/>
</dbReference>
<dbReference type="EMBL" id="PDOF01000001">
    <property type="protein sequence ID" value="PYZ97734.1"/>
    <property type="molecule type" value="Genomic_DNA"/>
</dbReference>
<dbReference type="GO" id="GO:0000270">
    <property type="term" value="P:peptidoglycan metabolic process"/>
    <property type="evidence" value="ECO:0007669"/>
    <property type="project" value="InterPro"/>
</dbReference>
<evidence type="ECO:0000256" key="1">
    <source>
        <dbReference type="ARBA" id="ARBA00007734"/>
    </source>
</evidence>
<dbReference type="PANTHER" id="PTHR37423:SF2">
    <property type="entry name" value="MEMBRANE-BOUND LYTIC MUREIN TRANSGLYCOSYLASE C"/>
    <property type="match status" value="1"/>
</dbReference>
<dbReference type="GO" id="GO:0008933">
    <property type="term" value="F:peptidoglycan lytic transglycosylase activity"/>
    <property type="evidence" value="ECO:0007669"/>
    <property type="project" value="InterPro"/>
</dbReference>
<dbReference type="CDD" id="cd00254">
    <property type="entry name" value="LT-like"/>
    <property type="match status" value="1"/>
</dbReference>
<organism evidence="3 4">
    <name type="scientific">Alteribacter lacisalsi</name>
    <dbReference type="NCBI Taxonomy" id="2045244"/>
    <lineage>
        <taxon>Bacteria</taxon>
        <taxon>Bacillati</taxon>
        <taxon>Bacillota</taxon>
        <taxon>Bacilli</taxon>
        <taxon>Bacillales</taxon>
        <taxon>Bacillaceae</taxon>
        <taxon>Alteribacter</taxon>
    </lineage>
</organism>
<dbReference type="Proteomes" id="UP000248066">
    <property type="component" value="Unassembled WGS sequence"/>
</dbReference>
<evidence type="ECO:0000313" key="4">
    <source>
        <dbReference type="Proteomes" id="UP000248066"/>
    </source>
</evidence>
<dbReference type="RefSeq" id="WP_110517116.1">
    <property type="nucleotide sequence ID" value="NZ_PDOF01000001.1"/>
</dbReference>
<reference evidence="3 4" key="1">
    <citation type="submission" date="2017-10" db="EMBL/GenBank/DDBJ databases">
        <title>Bacillus sp. nov., a halophilic bacterium isolated from a Yangshapao Lake.</title>
        <authorList>
            <person name="Wang H."/>
        </authorList>
    </citation>
    <scope>NUCLEOTIDE SEQUENCE [LARGE SCALE GENOMIC DNA]</scope>
    <source>
        <strain evidence="3 4">YSP-3</strain>
    </source>
</reference>
<feature type="domain" description="Transglycosylase SLT" evidence="2">
    <location>
        <begin position="78"/>
        <end position="184"/>
    </location>
</feature>
<dbReference type="AlphaFoldDB" id="A0A2W0H7B0"/>
<dbReference type="PANTHER" id="PTHR37423">
    <property type="entry name" value="SOLUBLE LYTIC MUREIN TRANSGLYCOSYLASE-RELATED"/>
    <property type="match status" value="1"/>
</dbReference>